<reference evidence="1 2" key="1">
    <citation type="submission" date="2021-01" db="EMBL/GenBank/DDBJ databases">
        <title>Draft genome sequence of Micromonospora sp. strain STR1_7.</title>
        <authorList>
            <person name="Karlyshev A."/>
            <person name="Jawad R."/>
        </authorList>
    </citation>
    <scope>NUCLEOTIDE SEQUENCE [LARGE SCALE GENOMIC DNA]</scope>
    <source>
        <strain evidence="1 2">STR1-7</strain>
    </source>
</reference>
<evidence type="ECO:0000313" key="2">
    <source>
        <dbReference type="Proteomes" id="UP000601027"/>
    </source>
</evidence>
<name>A0ABS1XMP7_9ACTN</name>
<proteinExistence type="predicted"/>
<sequence>MTKDAGTTTMERKTAVEELHLFHYLTHSLLVTIQIVAADTCPEGIDHTHTPDGQHLYRRTEMFTVRDDAERRVSQHLGDFVDDRTIFDAVTLVRHETEPSGRPYAVKIDATNGADGNPRRGWMIYTPAGRYLGFITETTEDRAGRNPLAAAGEALELCTVPATARFYQTCLQEQYPHAG</sequence>
<dbReference type="Proteomes" id="UP000601027">
    <property type="component" value="Unassembled WGS sequence"/>
</dbReference>
<keyword evidence="2" id="KW-1185">Reference proteome</keyword>
<dbReference type="RefSeq" id="WP_203172969.1">
    <property type="nucleotide sequence ID" value="NZ_JAEVHM010000001.1"/>
</dbReference>
<organism evidence="1 2">
    <name type="scientific">Micromonospora parastrephiae</name>
    <dbReference type="NCBI Taxonomy" id="2806101"/>
    <lineage>
        <taxon>Bacteria</taxon>
        <taxon>Bacillati</taxon>
        <taxon>Actinomycetota</taxon>
        <taxon>Actinomycetes</taxon>
        <taxon>Micromonosporales</taxon>
        <taxon>Micromonosporaceae</taxon>
        <taxon>Micromonospora</taxon>
    </lineage>
</organism>
<gene>
    <name evidence="1" type="ORF">JNW91_00580</name>
</gene>
<evidence type="ECO:0000313" key="1">
    <source>
        <dbReference type="EMBL" id="MBM0230497.1"/>
    </source>
</evidence>
<accession>A0ABS1XMP7</accession>
<dbReference type="EMBL" id="JAEVHM010000001">
    <property type="protein sequence ID" value="MBM0230497.1"/>
    <property type="molecule type" value="Genomic_DNA"/>
</dbReference>
<protein>
    <submittedName>
        <fullName evidence="1">Uncharacterized protein</fullName>
    </submittedName>
</protein>
<comment type="caution">
    <text evidence="1">The sequence shown here is derived from an EMBL/GenBank/DDBJ whole genome shotgun (WGS) entry which is preliminary data.</text>
</comment>